<dbReference type="Proteomes" id="UP001589562">
    <property type="component" value="Unassembled WGS sequence"/>
</dbReference>
<accession>A0ABV5HH80</accession>
<dbReference type="RefSeq" id="WP_278010516.1">
    <property type="nucleotide sequence ID" value="NZ_CP121112.1"/>
</dbReference>
<comment type="caution">
    <text evidence="1">The sequence shown here is derived from an EMBL/GenBank/DDBJ whole genome shotgun (WGS) entry which is preliminary data.</text>
</comment>
<keyword evidence="2" id="KW-1185">Reference proteome</keyword>
<evidence type="ECO:0000313" key="1">
    <source>
        <dbReference type="EMBL" id="MFB9110660.1"/>
    </source>
</evidence>
<dbReference type="EMBL" id="JBHMFE010000046">
    <property type="protein sequence ID" value="MFB9110660.1"/>
    <property type="molecule type" value="Genomic_DNA"/>
</dbReference>
<evidence type="ECO:0000313" key="2">
    <source>
        <dbReference type="Proteomes" id="UP001589562"/>
    </source>
</evidence>
<proteinExistence type="predicted"/>
<reference evidence="1 2" key="1">
    <citation type="submission" date="2024-09" db="EMBL/GenBank/DDBJ databases">
        <authorList>
            <person name="Sun Q."/>
            <person name="Mori K."/>
        </authorList>
    </citation>
    <scope>NUCLEOTIDE SEQUENCE [LARGE SCALE GENOMIC DNA]</scope>
    <source>
        <strain evidence="1 2">CECT 8365</strain>
    </source>
</reference>
<protein>
    <submittedName>
        <fullName evidence="1">Uncharacterized protein</fullName>
    </submittedName>
</protein>
<gene>
    <name evidence="1" type="ORF">ACFFVK_18905</name>
</gene>
<organism evidence="1 2">
    <name type="scientific">Flavobacterium gyeonganense</name>
    <dbReference type="NCBI Taxonomy" id="1310418"/>
    <lineage>
        <taxon>Bacteria</taxon>
        <taxon>Pseudomonadati</taxon>
        <taxon>Bacteroidota</taxon>
        <taxon>Flavobacteriia</taxon>
        <taxon>Flavobacteriales</taxon>
        <taxon>Flavobacteriaceae</taxon>
        <taxon>Flavobacterium</taxon>
    </lineage>
</organism>
<name>A0ABV5HH80_9FLAO</name>
<sequence>MKKLYFIEEITDENHNDYYNKIIFFQFNYNIPIVLNDPDTGYYYQANTSYASLDYGVLYLSCEPIVYGDIRLKTPICYYQKIKEIKIPFDRDLEEEELKYMSLYSETTLFPNENYQIKYWAFKNNKPRVSGISNFFSYDTLPPLPFKIKADNPICYKAKVDITIETGRGKPPHFYNDLNEETEMLTKIKRFRLIHQT</sequence>